<organism evidence="1 2">
    <name type="scientific">Cochliobolus heterostrophus (strain C5 / ATCC 48332 / race O)</name>
    <name type="common">Southern corn leaf blight fungus</name>
    <name type="synonym">Bipolaris maydis</name>
    <dbReference type="NCBI Taxonomy" id="701091"/>
    <lineage>
        <taxon>Eukaryota</taxon>
        <taxon>Fungi</taxon>
        <taxon>Dikarya</taxon>
        <taxon>Ascomycota</taxon>
        <taxon>Pezizomycotina</taxon>
        <taxon>Dothideomycetes</taxon>
        <taxon>Pleosporomycetidae</taxon>
        <taxon>Pleosporales</taxon>
        <taxon>Pleosporineae</taxon>
        <taxon>Pleosporaceae</taxon>
        <taxon>Bipolaris</taxon>
    </lineage>
</organism>
<sequence>MEYSEVIEQLEKKRVTFENDTYDNPTPRDVKRWKTTMHDDASQLSSGRKSIQSRAHKLSKRIQQELDEGVLLLVLSLKPRAELAKIQQRPFLDALKKWWEQVSHPHALKMVASDCFQLPYTERAVDLGVTPSTSIVQSAAAAFEVAIWDAARSIPSSEARKAWVNSAYSHLTLLKQLNYDTTNNGENAKVAIMADLDVMERYVGNRLFNAAQASRMRIGEQTKLTKAFSLYLARDSGEDFVLEIWMCSIHGLSILEEERRMTSVEDWKTVLGECLYLAMATSKSRKIEEDIGNPTTEAVKLCFPNGDNYDSKLEVKINFDTGLTIWNEGFP</sequence>
<proteinExistence type="predicted"/>
<name>M2TV16_COCH5</name>
<dbReference type="HOGENOM" id="CLU_834555_0_0_1"/>
<evidence type="ECO:0000313" key="2">
    <source>
        <dbReference type="Proteomes" id="UP000016936"/>
    </source>
</evidence>
<dbReference type="EMBL" id="KB445587">
    <property type="protein sequence ID" value="EMD85606.1"/>
    <property type="molecule type" value="Genomic_DNA"/>
</dbReference>
<dbReference type="Proteomes" id="UP000016936">
    <property type="component" value="Unassembled WGS sequence"/>
</dbReference>
<gene>
    <name evidence="1" type="ORF">COCHEDRAFT_1187338</name>
</gene>
<accession>M2TV16</accession>
<dbReference type="AlphaFoldDB" id="M2TV16"/>
<reference evidence="1 2" key="1">
    <citation type="journal article" date="2012" name="PLoS Pathog.">
        <title>Diverse lifestyles and strategies of plant pathogenesis encoded in the genomes of eighteen Dothideomycetes fungi.</title>
        <authorList>
            <person name="Ohm R.A."/>
            <person name="Feau N."/>
            <person name="Henrissat B."/>
            <person name="Schoch C.L."/>
            <person name="Horwitz B.A."/>
            <person name="Barry K.W."/>
            <person name="Condon B.J."/>
            <person name="Copeland A.C."/>
            <person name="Dhillon B."/>
            <person name="Glaser F."/>
            <person name="Hesse C.N."/>
            <person name="Kosti I."/>
            <person name="LaButti K."/>
            <person name="Lindquist E.A."/>
            <person name="Lucas S."/>
            <person name="Salamov A.A."/>
            <person name="Bradshaw R.E."/>
            <person name="Ciuffetti L."/>
            <person name="Hamelin R.C."/>
            <person name="Kema G.H.J."/>
            <person name="Lawrence C."/>
            <person name="Scott J.A."/>
            <person name="Spatafora J.W."/>
            <person name="Turgeon B.G."/>
            <person name="de Wit P.J.G.M."/>
            <person name="Zhong S."/>
            <person name="Goodwin S.B."/>
            <person name="Grigoriev I.V."/>
        </authorList>
    </citation>
    <scope>NUCLEOTIDE SEQUENCE [LARGE SCALE GENOMIC DNA]</scope>
    <source>
        <strain evidence="2">C5 / ATCC 48332 / race O</strain>
    </source>
</reference>
<dbReference type="OMA" id="AVANTCF"/>
<reference evidence="2" key="2">
    <citation type="journal article" date="2013" name="PLoS Genet.">
        <title>Comparative genome structure, secondary metabolite, and effector coding capacity across Cochliobolus pathogens.</title>
        <authorList>
            <person name="Condon B.J."/>
            <person name="Leng Y."/>
            <person name="Wu D."/>
            <person name="Bushley K.E."/>
            <person name="Ohm R.A."/>
            <person name="Otillar R."/>
            <person name="Martin J."/>
            <person name="Schackwitz W."/>
            <person name="Grimwood J."/>
            <person name="MohdZainudin N."/>
            <person name="Xue C."/>
            <person name="Wang R."/>
            <person name="Manning V.A."/>
            <person name="Dhillon B."/>
            <person name="Tu Z.J."/>
            <person name="Steffenson B.J."/>
            <person name="Salamov A."/>
            <person name="Sun H."/>
            <person name="Lowry S."/>
            <person name="LaButti K."/>
            <person name="Han J."/>
            <person name="Copeland A."/>
            <person name="Lindquist E."/>
            <person name="Barry K."/>
            <person name="Schmutz J."/>
            <person name="Baker S.E."/>
            <person name="Ciuffetti L.M."/>
            <person name="Grigoriev I.V."/>
            <person name="Zhong S."/>
            <person name="Turgeon B.G."/>
        </authorList>
    </citation>
    <scope>NUCLEOTIDE SEQUENCE [LARGE SCALE GENOMIC DNA]</scope>
    <source>
        <strain evidence="2">C5 / ATCC 48332 / race O</strain>
    </source>
</reference>
<keyword evidence="2" id="KW-1185">Reference proteome</keyword>
<protein>
    <submittedName>
        <fullName evidence="1">Uncharacterized protein</fullName>
    </submittedName>
</protein>
<evidence type="ECO:0000313" key="1">
    <source>
        <dbReference type="EMBL" id="EMD85606.1"/>
    </source>
</evidence>
<dbReference type="eggNOG" id="ENOG502T0ID">
    <property type="taxonomic scope" value="Eukaryota"/>
</dbReference>
<dbReference type="STRING" id="701091.M2TV16"/>